<sequence length="181" mass="18174">MHLPTPLRACVAGACILAGLWLAGCSPSLNWRDVRPEGADLLALFPCKPSGPTRSVPLAGAPAKLTVLACEADGMTFGLSHADVADPARVGPALQALAAGTAANLGAGSLPPPQPLEVPGAAAGASGGRYELAGRQPDGQPLKAQMLLFSRGTLVYQATVLGNRVAPDAVETFFGSLKAGG</sequence>
<evidence type="ECO:0000313" key="1">
    <source>
        <dbReference type="EMBL" id="URI10600.1"/>
    </source>
</evidence>
<organism evidence="1 2">
    <name type="scientific">Aquincola tertiaricarbonis</name>
    <dbReference type="NCBI Taxonomy" id="391953"/>
    <lineage>
        <taxon>Bacteria</taxon>
        <taxon>Pseudomonadati</taxon>
        <taxon>Pseudomonadota</taxon>
        <taxon>Betaproteobacteria</taxon>
        <taxon>Burkholderiales</taxon>
        <taxon>Sphaerotilaceae</taxon>
        <taxon>Aquincola</taxon>
    </lineage>
</organism>
<proteinExistence type="predicted"/>
<keyword evidence="2" id="KW-1185">Reference proteome</keyword>
<evidence type="ECO:0008006" key="3">
    <source>
        <dbReference type="Google" id="ProtNLM"/>
    </source>
</evidence>
<reference evidence="1" key="1">
    <citation type="submission" date="2022-05" db="EMBL/GenBank/DDBJ databases">
        <title>An RpoN-dependent PEP-CTERM gene is involved in floc formation of an Aquincola tertiaricarbonis strain.</title>
        <authorList>
            <person name="Qiu D."/>
            <person name="Xia M."/>
        </authorList>
    </citation>
    <scope>NUCLEOTIDE SEQUENCE</scope>
    <source>
        <strain evidence="1">RN12</strain>
    </source>
</reference>
<dbReference type="EMBL" id="CP097636">
    <property type="protein sequence ID" value="URI10600.1"/>
    <property type="molecule type" value="Genomic_DNA"/>
</dbReference>
<accession>A0ABY4SDD9</accession>
<name>A0ABY4SDD9_AQUTE</name>
<protein>
    <recommendedName>
        <fullName evidence="3">Transmembrane protein</fullName>
    </recommendedName>
</protein>
<dbReference type="RefSeq" id="WP_250198806.1">
    <property type="nucleotide sequence ID" value="NZ_CP097636.1"/>
</dbReference>
<evidence type="ECO:0000313" key="2">
    <source>
        <dbReference type="Proteomes" id="UP001056201"/>
    </source>
</evidence>
<dbReference type="Proteomes" id="UP001056201">
    <property type="component" value="Chromosome 2"/>
</dbReference>
<gene>
    <name evidence="1" type="ORF">MW290_16510</name>
</gene>